<dbReference type="AlphaFoldDB" id="A0AAW9S6U8"/>
<protein>
    <submittedName>
        <fullName evidence="2">NADPH-dependent FMN reductase</fullName>
        <ecNumber evidence="2">1.-.-.-</ecNumber>
    </submittedName>
</protein>
<dbReference type="GO" id="GO:0005829">
    <property type="term" value="C:cytosol"/>
    <property type="evidence" value="ECO:0007669"/>
    <property type="project" value="TreeGrafter"/>
</dbReference>
<dbReference type="SUPFAM" id="SSF52218">
    <property type="entry name" value="Flavoproteins"/>
    <property type="match status" value="1"/>
</dbReference>
<dbReference type="GO" id="GO:0010181">
    <property type="term" value="F:FMN binding"/>
    <property type="evidence" value="ECO:0007669"/>
    <property type="project" value="TreeGrafter"/>
</dbReference>
<sequence length="185" mass="20067">MKKILAFSGSNSSSSINQALVKYTPKIIDDASVQVNVIDLTEYQAPFYSSDIEQAEGHPENILKLKALIDSYDGFIISLPEHNGSFPAFFKNTIDWLSRTGMKFLGGKPVLLMSTSPGKNGGRTVLEHAAGIFPYLGANIVAKYSLGEFQKNLVDGELINEAEAKLLQDATNKLKAGVREATNVA</sequence>
<dbReference type="EMBL" id="JBDKWZ010000003">
    <property type="protein sequence ID" value="MEN7547430.1"/>
    <property type="molecule type" value="Genomic_DNA"/>
</dbReference>
<feature type="domain" description="NADPH-dependent FMN reductase-like" evidence="1">
    <location>
        <begin position="3"/>
        <end position="144"/>
    </location>
</feature>
<reference evidence="2 3" key="1">
    <citation type="submission" date="2024-04" db="EMBL/GenBank/DDBJ databases">
        <title>Novel genus in family Flammeovirgaceae.</title>
        <authorList>
            <person name="Nguyen T.H."/>
            <person name="Vuong T.Q."/>
            <person name="Le H."/>
            <person name="Kim S.-G."/>
        </authorList>
    </citation>
    <scope>NUCLEOTIDE SEQUENCE [LARGE SCALE GENOMIC DNA]</scope>
    <source>
        <strain evidence="2 3">JCM 23209</strain>
    </source>
</reference>
<dbReference type="PANTHER" id="PTHR30543:SF21">
    <property type="entry name" value="NAD(P)H-DEPENDENT FMN REDUCTASE LOT6"/>
    <property type="match status" value="1"/>
</dbReference>
<dbReference type="Proteomes" id="UP001403385">
    <property type="component" value="Unassembled WGS sequence"/>
</dbReference>
<dbReference type="GO" id="GO:0016491">
    <property type="term" value="F:oxidoreductase activity"/>
    <property type="evidence" value="ECO:0007669"/>
    <property type="project" value="UniProtKB-KW"/>
</dbReference>
<keyword evidence="3" id="KW-1185">Reference proteome</keyword>
<organism evidence="2 3">
    <name type="scientific">Rapidithrix thailandica</name>
    <dbReference type="NCBI Taxonomy" id="413964"/>
    <lineage>
        <taxon>Bacteria</taxon>
        <taxon>Pseudomonadati</taxon>
        <taxon>Bacteroidota</taxon>
        <taxon>Cytophagia</taxon>
        <taxon>Cytophagales</taxon>
        <taxon>Flammeovirgaceae</taxon>
        <taxon>Rapidithrix</taxon>
    </lineage>
</organism>
<comment type="caution">
    <text evidence="2">The sequence shown here is derived from an EMBL/GenBank/DDBJ whole genome shotgun (WGS) entry which is preliminary data.</text>
</comment>
<dbReference type="Pfam" id="PF03358">
    <property type="entry name" value="FMN_red"/>
    <property type="match status" value="1"/>
</dbReference>
<dbReference type="RefSeq" id="WP_346820218.1">
    <property type="nucleotide sequence ID" value="NZ_JBDKWZ010000003.1"/>
</dbReference>
<evidence type="ECO:0000259" key="1">
    <source>
        <dbReference type="Pfam" id="PF03358"/>
    </source>
</evidence>
<proteinExistence type="predicted"/>
<dbReference type="InterPro" id="IPR005025">
    <property type="entry name" value="FMN_Rdtase-like_dom"/>
</dbReference>
<keyword evidence="2" id="KW-0560">Oxidoreductase</keyword>
<gene>
    <name evidence="2" type="ORF">AAG747_05905</name>
</gene>
<dbReference type="InterPro" id="IPR050712">
    <property type="entry name" value="NAD(P)H-dep_reductase"/>
</dbReference>
<name>A0AAW9S6U8_9BACT</name>
<dbReference type="EC" id="1.-.-.-" evidence="2"/>
<dbReference type="InterPro" id="IPR029039">
    <property type="entry name" value="Flavoprotein-like_sf"/>
</dbReference>
<accession>A0AAW9S6U8</accession>
<dbReference type="Gene3D" id="3.40.50.360">
    <property type="match status" value="1"/>
</dbReference>
<evidence type="ECO:0000313" key="3">
    <source>
        <dbReference type="Proteomes" id="UP001403385"/>
    </source>
</evidence>
<evidence type="ECO:0000313" key="2">
    <source>
        <dbReference type="EMBL" id="MEN7547430.1"/>
    </source>
</evidence>
<dbReference type="PANTHER" id="PTHR30543">
    <property type="entry name" value="CHROMATE REDUCTASE"/>
    <property type="match status" value="1"/>
</dbReference>